<feature type="compositionally biased region" description="Polar residues" evidence="1">
    <location>
        <begin position="416"/>
        <end position="425"/>
    </location>
</feature>
<feature type="compositionally biased region" description="Low complexity" evidence="1">
    <location>
        <begin position="405"/>
        <end position="415"/>
    </location>
</feature>
<dbReference type="InterPro" id="IPR013609">
    <property type="entry name" value="Stf-like_N"/>
</dbReference>
<feature type="region of interest" description="Disordered" evidence="1">
    <location>
        <begin position="203"/>
        <end position="225"/>
    </location>
</feature>
<organism evidence="3">
    <name type="scientific">Halomonas sp. H10-59</name>
    <dbReference type="NCBI Taxonomy" id="2950874"/>
    <lineage>
        <taxon>Bacteria</taxon>
        <taxon>Pseudomonadati</taxon>
        <taxon>Pseudomonadota</taxon>
        <taxon>Gammaproteobacteria</taxon>
        <taxon>Oceanospirillales</taxon>
        <taxon>Halomonadaceae</taxon>
        <taxon>Halomonas</taxon>
    </lineage>
</organism>
<feature type="region of interest" description="Disordered" evidence="1">
    <location>
        <begin position="142"/>
        <end position="184"/>
    </location>
</feature>
<accession>A0AAU7KP13</accession>
<name>A0AAU7KP13_9GAMM</name>
<feature type="region of interest" description="Disordered" evidence="1">
    <location>
        <begin position="359"/>
        <end position="425"/>
    </location>
</feature>
<feature type="compositionally biased region" description="Low complexity" evidence="1">
    <location>
        <begin position="383"/>
        <end position="395"/>
    </location>
</feature>
<dbReference type="AlphaFoldDB" id="A0AAU7KP13"/>
<feature type="compositionally biased region" description="Low complexity" evidence="1">
    <location>
        <begin position="142"/>
        <end position="157"/>
    </location>
</feature>
<feature type="domain" description="Lambda-like tail fibre protein N-terminal" evidence="2">
    <location>
        <begin position="1"/>
        <end position="133"/>
    </location>
</feature>
<dbReference type="SUPFAM" id="SSF49464">
    <property type="entry name" value="Carboxypeptidase regulatory domain-like"/>
    <property type="match status" value="1"/>
</dbReference>
<dbReference type="Pfam" id="PF08400">
    <property type="entry name" value="phage_tail_N"/>
    <property type="match status" value="1"/>
</dbReference>
<protein>
    <submittedName>
        <fullName evidence="3">Prophage tail fiber N-terminal domain-containing protein</fullName>
    </submittedName>
</protein>
<feature type="compositionally biased region" description="Low complexity" evidence="1">
    <location>
        <begin position="204"/>
        <end position="221"/>
    </location>
</feature>
<evidence type="ECO:0000259" key="2">
    <source>
        <dbReference type="Pfam" id="PF08400"/>
    </source>
</evidence>
<evidence type="ECO:0000256" key="1">
    <source>
        <dbReference type="SAM" id="MobiDB-lite"/>
    </source>
</evidence>
<evidence type="ECO:0000313" key="3">
    <source>
        <dbReference type="EMBL" id="XBO73442.1"/>
    </source>
</evidence>
<proteinExistence type="predicted"/>
<dbReference type="RefSeq" id="WP_348814352.1">
    <property type="nucleotide sequence ID" value="NZ_CP098828.1"/>
</dbReference>
<dbReference type="Gene3D" id="2.60.40.1120">
    <property type="entry name" value="Carboxypeptidase-like, regulatory domain"/>
    <property type="match status" value="1"/>
</dbReference>
<dbReference type="InterPro" id="IPR008969">
    <property type="entry name" value="CarboxyPept-like_regulatory"/>
</dbReference>
<reference evidence="3" key="1">
    <citation type="submission" date="2022-06" db="EMBL/GenBank/DDBJ databases">
        <title>A novel DMS-producing enzyme.</title>
        <authorList>
            <person name="Zhang Y."/>
        </authorList>
    </citation>
    <scope>NUCLEOTIDE SEQUENCE</scope>
    <source>
        <strain evidence="3">H10-59</strain>
    </source>
</reference>
<gene>
    <name evidence="3" type="ORF">NFG57_11355</name>
</gene>
<sequence length="580" mass="59956">MAVTLTGVLKDPYGHPLPGATIRFDAVRTSATVLNHIRAEAITDAQGDYSISVEVGRYDVRVMQGRSFLELAKNLEVRADSTATDLNELVVEWQGEQDLTPGIVIEFRALVDEARGYRDEAASSADSASGDAEATAADRIQTGQDAQATAADRQQTGLDAQGTAADRQQTGLDRQATSDDRQYIDGRVTYVNDQVDHIDSQRQAVDTAAGNAANSASAADGHATDAGDSALEAQHWAQYPNDTPVPEGDGSQFSAAHWAEVSRQRAVNAMVAQGAWDASTGSLPPEPTGASYWLVTGAANGETVGGVEYRNKDMLLWTPNESGGGGTWSKIDNTDSVASVAGKTGAVTLVPGDVGADPAGTASSAVAAHEAKSSAHTPAQVGADPAGSAASAESAAKNHADTKASEAQAYAAQRANHTGTQPLSTISDAGTAAAANVGTGADDVPNTSQADVRYASLVGHNDFDTMPTVSGDPIVESDSNDDGEWTRLASGAIFMTLWATLEKETDAYTTLATCPYPQPVIDEPQVVVGGGGVGPDAVYCISYIPAGLTQVDVRGYVGVGASLNAGAEGRLPVWVSGRYK</sequence>
<dbReference type="EMBL" id="CP098828">
    <property type="protein sequence ID" value="XBO73442.1"/>
    <property type="molecule type" value="Genomic_DNA"/>
</dbReference>